<dbReference type="InterPro" id="IPR046100">
    <property type="entry name" value="DUF6037"/>
</dbReference>
<dbReference type="RefSeq" id="WP_186835994.1">
    <property type="nucleotide sequence ID" value="NZ_JACOPD010000001.1"/>
</dbReference>
<evidence type="ECO:0000313" key="1">
    <source>
        <dbReference type="EMBL" id="MBC5679745.1"/>
    </source>
</evidence>
<organism evidence="1 2">
    <name type="scientific">Lachnospira hominis</name>
    <name type="common">ex Liu et al. 2021</name>
    <dbReference type="NCBI Taxonomy" id="2763051"/>
    <lineage>
        <taxon>Bacteria</taxon>
        <taxon>Bacillati</taxon>
        <taxon>Bacillota</taxon>
        <taxon>Clostridia</taxon>
        <taxon>Lachnospirales</taxon>
        <taxon>Lachnospiraceae</taxon>
        <taxon>Lachnospira</taxon>
    </lineage>
</organism>
<accession>A0ABR7FX12</accession>
<keyword evidence="2" id="KW-1185">Reference proteome</keyword>
<protein>
    <submittedName>
        <fullName evidence="1">Uncharacterized protein</fullName>
    </submittedName>
</protein>
<dbReference type="Proteomes" id="UP000628463">
    <property type="component" value="Unassembled WGS sequence"/>
</dbReference>
<proteinExistence type="predicted"/>
<comment type="caution">
    <text evidence="1">The sequence shown here is derived from an EMBL/GenBank/DDBJ whole genome shotgun (WGS) entry which is preliminary data.</text>
</comment>
<name>A0ABR7FX12_9FIRM</name>
<evidence type="ECO:0000313" key="2">
    <source>
        <dbReference type="Proteomes" id="UP000628463"/>
    </source>
</evidence>
<dbReference type="Pfam" id="PF19503">
    <property type="entry name" value="DUF6037"/>
    <property type="match status" value="1"/>
</dbReference>
<dbReference type="EMBL" id="JACOPD010000001">
    <property type="protein sequence ID" value="MBC5679745.1"/>
    <property type="molecule type" value="Genomic_DNA"/>
</dbReference>
<sequence length="188" mass="22429">MRCPAFKPLITDMKTHDIDKEHYFFNYNGFRFDTILSIVSTGYEILVAIHTHNWGCVLTMDDDFNIEMQDNDYYSLCSLLNLNWKADHFNSATFLRLLSQNAPLHSNMRGVPYRELRNYLHYRHVDDADKIYFCGWNDHKTDKRKAHNFDKTEFFLGKKVADYCRANNISSLWSDIPRDERRLTNPWD</sequence>
<reference evidence="1 2" key="1">
    <citation type="submission" date="2020-08" db="EMBL/GenBank/DDBJ databases">
        <title>Genome public.</title>
        <authorList>
            <person name="Liu C."/>
            <person name="Sun Q."/>
        </authorList>
    </citation>
    <scope>NUCLEOTIDE SEQUENCE [LARGE SCALE GENOMIC DNA]</scope>
    <source>
        <strain evidence="1 2">NSJ-43</strain>
    </source>
</reference>
<gene>
    <name evidence="1" type="ORF">H8S01_02040</name>
</gene>